<evidence type="ECO:0000256" key="1">
    <source>
        <dbReference type="SAM" id="Coils"/>
    </source>
</evidence>
<dbReference type="AlphaFoldDB" id="A0AAE7B642"/>
<dbReference type="EMBL" id="CP053840">
    <property type="protein sequence ID" value="QKF65731.1"/>
    <property type="molecule type" value="Genomic_DNA"/>
</dbReference>
<keyword evidence="2" id="KW-0732">Signal</keyword>
<evidence type="ECO:0000313" key="3">
    <source>
        <dbReference type="EMBL" id="QKF65731.1"/>
    </source>
</evidence>
<feature type="signal peptide" evidence="2">
    <location>
        <begin position="1"/>
        <end position="19"/>
    </location>
</feature>
<feature type="chain" id="PRO_5042050946" description="Lipoprotein" evidence="2">
    <location>
        <begin position="20"/>
        <end position="67"/>
    </location>
</feature>
<accession>A0AAE7B642</accession>
<dbReference type="KEGG" id="avp:AVENP_0149"/>
<sequence length="67" mass="7555">MFKITLFISALLLSFSFTACVSKTQNDVIDSGSKDVSDLLRTLIQKEKEINELNQKLEDCKNSKVKS</sequence>
<dbReference type="PROSITE" id="PS51257">
    <property type="entry name" value="PROKAR_LIPOPROTEIN"/>
    <property type="match status" value="1"/>
</dbReference>
<dbReference type="Proteomes" id="UP000503482">
    <property type="component" value="Chromosome"/>
</dbReference>
<dbReference type="RefSeq" id="WP_128358302.1">
    <property type="nucleotide sequence ID" value="NZ_CP053840.1"/>
</dbReference>
<keyword evidence="4" id="KW-1185">Reference proteome</keyword>
<reference evidence="3 4" key="1">
    <citation type="submission" date="2020-05" db="EMBL/GenBank/DDBJ databases">
        <title>Complete genome sequencing of Campylobacter and Arcobacter type strains.</title>
        <authorList>
            <person name="Miller W.G."/>
            <person name="Yee E."/>
        </authorList>
    </citation>
    <scope>NUCLEOTIDE SEQUENCE [LARGE SCALE GENOMIC DNA]</scope>
    <source>
        <strain evidence="3 4">LMG 26156</strain>
    </source>
</reference>
<feature type="coiled-coil region" evidence="1">
    <location>
        <begin position="36"/>
        <end position="63"/>
    </location>
</feature>
<organism evidence="3 4">
    <name type="scientific">Arcobacter venerupis</name>
    <dbReference type="NCBI Taxonomy" id="1054033"/>
    <lineage>
        <taxon>Bacteria</taxon>
        <taxon>Pseudomonadati</taxon>
        <taxon>Campylobacterota</taxon>
        <taxon>Epsilonproteobacteria</taxon>
        <taxon>Campylobacterales</taxon>
        <taxon>Arcobacteraceae</taxon>
        <taxon>Arcobacter</taxon>
    </lineage>
</organism>
<keyword evidence="1" id="KW-0175">Coiled coil</keyword>
<protein>
    <recommendedName>
        <fullName evidence="5">Lipoprotein</fullName>
    </recommendedName>
</protein>
<name>A0AAE7B642_9BACT</name>
<evidence type="ECO:0000256" key="2">
    <source>
        <dbReference type="SAM" id="SignalP"/>
    </source>
</evidence>
<proteinExistence type="predicted"/>
<gene>
    <name evidence="3" type="ORF">AVENP_0149</name>
</gene>
<evidence type="ECO:0000313" key="4">
    <source>
        <dbReference type="Proteomes" id="UP000503482"/>
    </source>
</evidence>
<evidence type="ECO:0008006" key="5">
    <source>
        <dbReference type="Google" id="ProtNLM"/>
    </source>
</evidence>